<evidence type="ECO:0000313" key="5">
    <source>
        <dbReference type="EMBL" id="TJZ77520.1"/>
    </source>
</evidence>
<dbReference type="SMART" id="SM00283">
    <property type="entry name" value="MA"/>
    <property type="match status" value="1"/>
</dbReference>
<gene>
    <name evidence="5" type="ORF">FAZ21_04085</name>
</gene>
<sequence>MRIKGRVLHYTVPGMATAKSSRDESGGNMFKQRPGHDDLHARMQALSDENARLRQQVEKHERDTRFLEMLERQTGDRGQGAGAYPAIFAEFTAGGAAFMRLIDALRRAASESVHTLDSAAQASAGFSEMNATLQALTQGMLHLVEQTDQSATETVSLAESAQDIVGFVEMIGEISAQTNLLALNAAIEAARAGEAGRGFAVVADEVRKLAERTTVASGEIRKLVERISGATVSVRTALHQLSDGALEQVGKGRQLAEHLQATGGVMQQLHGQARQACHDSGVGLGQAELLEAREAIYRCLFQPEQPLADVLLVNFTAWQAQRHGVDASVGIAEVDGLDRVNATGLRAVEAWRERRYDVAATGLRQVEQALSAALQSLASLPAPAG</sequence>
<dbReference type="PROSITE" id="PS50111">
    <property type="entry name" value="CHEMOTAXIS_TRANSDUC_2"/>
    <property type="match status" value="1"/>
</dbReference>
<name>A0A4U0Q9B5_9NEIS</name>
<dbReference type="SUPFAM" id="SSF58104">
    <property type="entry name" value="Methyl-accepting chemotaxis protein (MCP) signaling domain"/>
    <property type="match status" value="1"/>
</dbReference>
<feature type="coiled-coil region" evidence="3">
    <location>
        <begin position="36"/>
        <end position="70"/>
    </location>
</feature>
<dbReference type="PANTHER" id="PTHR32089">
    <property type="entry name" value="METHYL-ACCEPTING CHEMOTAXIS PROTEIN MCPB"/>
    <property type="match status" value="1"/>
</dbReference>
<comment type="caution">
    <text evidence="5">The sequence shown here is derived from an EMBL/GenBank/DDBJ whole genome shotgun (WGS) entry which is preliminary data.</text>
</comment>
<dbReference type="InterPro" id="IPR004089">
    <property type="entry name" value="MCPsignal_dom"/>
</dbReference>
<dbReference type="GO" id="GO:0007165">
    <property type="term" value="P:signal transduction"/>
    <property type="evidence" value="ECO:0007669"/>
    <property type="project" value="UniProtKB-KW"/>
</dbReference>
<dbReference type="EMBL" id="SUMF01000002">
    <property type="protein sequence ID" value="TJZ77520.1"/>
    <property type="molecule type" value="Genomic_DNA"/>
</dbReference>
<protein>
    <recommendedName>
        <fullName evidence="4">Methyl-accepting transducer domain-containing protein</fullName>
    </recommendedName>
</protein>
<organism evidence="5 6">
    <name type="scientific">Chitiniphilus eburneus</name>
    <dbReference type="NCBI Taxonomy" id="2571148"/>
    <lineage>
        <taxon>Bacteria</taxon>
        <taxon>Pseudomonadati</taxon>
        <taxon>Pseudomonadota</taxon>
        <taxon>Betaproteobacteria</taxon>
        <taxon>Neisseriales</taxon>
        <taxon>Chitinibacteraceae</taxon>
        <taxon>Chitiniphilus</taxon>
    </lineage>
</organism>
<evidence type="ECO:0000256" key="2">
    <source>
        <dbReference type="PROSITE-ProRule" id="PRU00284"/>
    </source>
</evidence>
<feature type="domain" description="Methyl-accepting transducer" evidence="4">
    <location>
        <begin position="96"/>
        <end position="228"/>
    </location>
</feature>
<dbReference type="PANTHER" id="PTHR32089:SF112">
    <property type="entry name" value="LYSOZYME-LIKE PROTEIN-RELATED"/>
    <property type="match status" value="1"/>
</dbReference>
<evidence type="ECO:0000313" key="6">
    <source>
        <dbReference type="Proteomes" id="UP000310016"/>
    </source>
</evidence>
<keyword evidence="1 2" id="KW-0807">Transducer</keyword>
<accession>A0A4U0Q9B5</accession>
<dbReference type="Gene3D" id="1.10.287.950">
    <property type="entry name" value="Methyl-accepting chemotaxis protein"/>
    <property type="match status" value="1"/>
</dbReference>
<keyword evidence="3" id="KW-0175">Coiled coil</keyword>
<keyword evidence="6" id="KW-1185">Reference proteome</keyword>
<dbReference type="Pfam" id="PF00015">
    <property type="entry name" value="MCPsignal"/>
    <property type="match status" value="1"/>
</dbReference>
<proteinExistence type="predicted"/>
<dbReference type="OrthoDB" id="9808588at2"/>
<evidence type="ECO:0000259" key="4">
    <source>
        <dbReference type="PROSITE" id="PS50111"/>
    </source>
</evidence>
<evidence type="ECO:0000256" key="1">
    <source>
        <dbReference type="ARBA" id="ARBA00023224"/>
    </source>
</evidence>
<reference evidence="5 6" key="1">
    <citation type="submission" date="2019-04" db="EMBL/GenBank/DDBJ databases">
        <title>Chitiniphilus eburnea sp. nov., a novel chitinolytic bacterium isolated from aquaculture sludge.</title>
        <authorList>
            <person name="Sheng M."/>
        </authorList>
    </citation>
    <scope>NUCLEOTIDE SEQUENCE [LARGE SCALE GENOMIC DNA]</scope>
    <source>
        <strain evidence="5 6">HX-2-15</strain>
    </source>
</reference>
<dbReference type="Proteomes" id="UP000310016">
    <property type="component" value="Unassembled WGS sequence"/>
</dbReference>
<dbReference type="AlphaFoldDB" id="A0A4U0Q9B5"/>
<dbReference type="GO" id="GO:0016020">
    <property type="term" value="C:membrane"/>
    <property type="evidence" value="ECO:0007669"/>
    <property type="project" value="InterPro"/>
</dbReference>
<evidence type="ECO:0000256" key="3">
    <source>
        <dbReference type="SAM" id="Coils"/>
    </source>
</evidence>